<dbReference type="InterPro" id="IPR036770">
    <property type="entry name" value="Ankyrin_rpt-contain_sf"/>
</dbReference>
<sequence length="529" mass="58844">SEMSFLNQLQIRNENESENSRIITSDNVIPESLLRTPVTRVTNAVVESVASSSSSNTIYSETRSSQLDLLVYNAIITDDVQTLAKILDEYPDYDLNRFINPSNSENTERIKDSGKTPLMIAASLDCQNTVNYLLKSNVEIDLQDESGETALFQAAAAGNADVVKTLLKNDASVDRSNNNNVSPLMIAAYHGHSYACRMLLDRGRANINQKDMTEKTAIAYAAHNGHGLAVETLLMRGANINIVDVYHWSPLMLAAYKGRANIVRQLLIAAAQLALDGGYLHVSDMIENFIMPEPVDSRESKVLSDSILEKGGFSRKSVQISAQFSPRKSHFSINNTRQIRTSLKLIAEMAPREENTWWVYFSWIVSFMVLDKFLTKFGGMDNPQLRQAWREKFALCFVVAFASVLAALLTFGFIAIGCTESPPIPNNLVSEFWGNTTNSNENLVMTIRGKIYKTGDFFKKGLHGPIFPETDETLSTIINPLFGKDISQFFPLDNDAIGCRFRPANTGSSFCPLLPNDSKYHCHTSKNSL</sequence>
<comment type="caution">
    <text evidence="5">The sequence shown here is derived from an EMBL/GenBank/DDBJ whole genome shotgun (WGS) entry which is preliminary data.</text>
</comment>
<dbReference type="EMBL" id="CAJVPY010029271">
    <property type="protein sequence ID" value="CAG8793980.1"/>
    <property type="molecule type" value="Genomic_DNA"/>
</dbReference>
<protein>
    <submittedName>
        <fullName evidence="5">16459_t:CDS:1</fullName>
    </submittedName>
</protein>
<keyword evidence="4" id="KW-0812">Transmembrane</keyword>
<dbReference type="Pfam" id="PF12796">
    <property type="entry name" value="Ank_2"/>
    <property type="match status" value="1"/>
</dbReference>
<feature type="transmembrane region" description="Helical" evidence="4">
    <location>
        <begin position="357"/>
        <end position="374"/>
    </location>
</feature>
<dbReference type="SUPFAM" id="SSF48403">
    <property type="entry name" value="Ankyrin repeat"/>
    <property type="match status" value="1"/>
</dbReference>
<dbReference type="PANTHER" id="PTHR24198">
    <property type="entry name" value="ANKYRIN REPEAT AND PROTEIN KINASE DOMAIN-CONTAINING PROTEIN"/>
    <property type="match status" value="1"/>
</dbReference>
<feature type="non-terminal residue" evidence="5">
    <location>
        <position position="529"/>
    </location>
</feature>
<keyword evidence="2 3" id="KW-0040">ANK repeat</keyword>
<keyword evidence="4" id="KW-1133">Transmembrane helix</keyword>
<keyword evidence="1" id="KW-0677">Repeat</keyword>
<dbReference type="PANTHER" id="PTHR24198:SF165">
    <property type="entry name" value="ANKYRIN REPEAT-CONTAINING PROTEIN-RELATED"/>
    <property type="match status" value="1"/>
</dbReference>
<feature type="repeat" description="ANK" evidence="3">
    <location>
        <begin position="113"/>
        <end position="145"/>
    </location>
</feature>
<dbReference type="Gene3D" id="1.25.40.20">
    <property type="entry name" value="Ankyrin repeat-containing domain"/>
    <property type="match status" value="2"/>
</dbReference>
<feature type="non-terminal residue" evidence="5">
    <location>
        <position position="1"/>
    </location>
</feature>
<proteinExistence type="predicted"/>
<evidence type="ECO:0000256" key="3">
    <source>
        <dbReference type="PROSITE-ProRule" id="PRU00023"/>
    </source>
</evidence>
<evidence type="ECO:0000313" key="5">
    <source>
        <dbReference type="EMBL" id="CAG8793980.1"/>
    </source>
</evidence>
<dbReference type="InterPro" id="IPR002110">
    <property type="entry name" value="Ankyrin_rpt"/>
</dbReference>
<keyword evidence="6" id="KW-1185">Reference proteome</keyword>
<gene>
    <name evidence="5" type="ORF">DERYTH_LOCUS21980</name>
</gene>
<reference evidence="5" key="1">
    <citation type="submission" date="2021-06" db="EMBL/GenBank/DDBJ databases">
        <authorList>
            <person name="Kallberg Y."/>
            <person name="Tangrot J."/>
            <person name="Rosling A."/>
        </authorList>
    </citation>
    <scope>NUCLEOTIDE SEQUENCE</scope>
    <source>
        <strain evidence="5">MA453B</strain>
    </source>
</reference>
<feature type="transmembrane region" description="Helical" evidence="4">
    <location>
        <begin position="394"/>
        <end position="416"/>
    </location>
</feature>
<organism evidence="5 6">
    <name type="scientific">Dentiscutata erythropus</name>
    <dbReference type="NCBI Taxonomy" id="1348616"/>
    <lineage>
        <taxon>Eukaryota</taxon>
        <taxon>Fungi</taxon>
        <taxon>Fungi incertae sedis</taxon>
        <taxon>Mucoromycota</taxon>
        <taxon>Glomeromycotina</taxon>
        <taxon>Glomeromycetes</taxon>
        <taxon>Diversisporales</taxon>
        <taxon>Gigasporaceae</taxon>
        <taxon>Dentiscutata</taxon>
    </lineage>
</organism>
<keyword evidence="4" id="KW-0472">Membrane</keyword>
<name>A0A9N9JSI0_9GLOM</name>
<feature type="repeat" description="ANK" evidence="3">
    <location>
        <begin position="213"/>
        <end position="245"/>
    </location>
</feature>
<dbReference type="Proteomes" id="UP000789405">
    <property type="component" value="Unassembled WGS sequence"/>
</dbReference>
<dbReference type="PROSITE" id="PS50297">
    <property type="entry name" value="ANK_REP_REGION"/>
    <property type="match status" value="3"/>
</dbReference>
<dbReference type="OrthoDB" id="370884at2759"/>
<evidence type="ECO:0000256" key="1">
    <source>
        <dbReference type="ARBA" id="ARBA00022737"/>
    </source>
</evidence>
<dbReference type="AlphaFoldDB" id="A0A9N9JSI0"/>
<dbReference type="SMART" id="SM00248">
    <property type="entry name" value="ANK"/>
    <property type="match status" value="5"/>
</dbReference>
<dbReference type="Pfam" id="PF00023">
    <property type="entry name" value="Ank"/>
    <property type="match status" value="2"/>
</dbReference>
<evidence type="ECO:0000256" key="4">
    <source>
        <dbReference type="SAM" id="Phobius"/>
    </source>
</evidence>
<evidence type="ECO:0000256" key="2">
    <source>
        <dbReference type="ARBA" id="ARBA00023043"/>
    </source>
</evidence>
<dbReference type="PROSITE" id="PS50088">
    <property type="entry name" value="ANK_REPEAT"/>
    <property type="match status" value="3"/>
</dbReference>
<accession>A0A9N9JSI0</accession>
<evidence type="ECO:0000313" key="6">
    <source>
        <dbReference type="Proteomes" id="UP000789405"/>
    </source>
</evidence>
<feature type="repeat" description="ANK" evidence="3">
    <location>
        <begin position="146"/>
        <end position="178"/>
    </location>
</feature>